<sequence length="330" mass="36632">MAAPSLKLLNGFQLPLVGLGTFTVTDEKALETSLNTALESGYRHIDTATVYNNEHIIGKVLKAWFDSGKLKRQEVFITTKLPPAGLHPDRLEEYLLKSLELLQVDYVDLYLIHLPIHIQSFGGASTNLAASQPQPTDHLAVWKKLEEQVDLGRTRAIGVSNFNQSQVKRVFENARIKPAANQVELHIYLQQPELVDYLQANGIVPVSYFSLGNPGINEFLVKNGRPPRNVGSELLDDPVVREIATKHGKTSGQVLLKYLVQKKIAVIPKSVTPSRIRENIGLFDFQLDAADVGALQALDKGEAGRRSTMAFNQAIVDHPEYPFPRIARTV</sequence>
<evidence type="ECO:0000256" key="1">
    <source>
        <dbReference type="PIRSR" id="PIRSR000097-1"/>
    </source>
</evidence>
<dbReference type="InterPro" id="IPR018170">
    <property type="entry name" value="Aldo/ket_reductase_CS"/>
</dbReference>
<feature type="active site" description="Proton donor" evidence="1">
    <location>
        <position position="51"/>
    </location>
</feature>
<evidence type="ECO:0000256" key="3">
    <source>
        <dbReference type="PIRSR" id="PIRSR000097-3"/>
    </source>
</evidence>
<dbReference type="SUPFAM" id="SSF51430">
    <property type="entry name" value="NAD(P)-linked oxidoreductase"/>
    <property type="match status" value="1"/>
</dbReference>
<dbReference type="PROSITE" id="PS00062">
    <property type="entry name" value="ALDOKETO_REDUCTASE_2"/>
    <property type="match status" value="1"/>
</dbReference>
<dbReference type="Proteomes" id="UP000030742">
    <property type="component" value="Unassembled WGS sequence"/>
</dbReference>
<accession>J3JVD9</accession>
<dbReference type="OMA" id="TYGNEEA"/>
<feature type="domain" description="NADP-dependent oxidoreductase" evidence="4">
    <location>
        <begin position="18"/>
        <end position="299"/>
    </location>
</feature>
<keyword evidence="9" id="KW-1185">Reference proteome</keyword>
<dbReference type="OrthoDB" id="416253at2759"/>
<dbReference type="GO" id="GO:0016491">
    <property type="term" value="F:oxidoreductase activity"/>
    <property type="evidence" value="ECO:0007669"/>
    <property type="project" value="InterPro"/>
</dbReference>
<dbReference type="HOGENOM" id="CLU_023205_0_0_1"/>
<dbReference type="EMBL" id="KB631893">
    <property type="protein sequence ID" value="ERL86920.1"/>
    <property type="molecule type" value="Genomic_DNA"/>
</dbReference>
<evidence type="ECO:0000313" key="6">
    <source>
        <dbReference type="EMBL" id="ENN70232.1"/>
    </source>
</evidence>
<dbReference type="AlphaFoldDB" id="J3JVD9"/>
<feature type="binding site" evidence="2">
    <location>
        <position position="113"/>
    </location>
    <ligand>
        <name>substrate</name>
    </ligand>
</feature>
<evidence type="ECO:0000313" key="5">
    <source>
        <dbReference type="EMBL" id="AEE62168.1"/>
    </source>
</evidence>
<evidence type="ECO:0000259" key="4">
    <source>
        <dbReference type="Pfam" id="PF00248"/>
    </source>
</evidence>
<evidence type="ECO:0000313" key="9">
    <source>
        <dbReference type="Proteomes" id="UP000019118"/>
    </source>
</evidence>
<proteinExistence type="evidence at transcript level"/>
<dbReference type="PROSITE" id="PS00063">
    <property type="entry name" value="ALDOKETO_REDUCTASE_3"/>
    <property type="match status" value="1"/>
</dbReference>
<protein>
    <recommendedName>
        <fullName evidence="4">NADP-dependent oxidoreductase domain-containing protein</fullName>
    </recommendedName>
</protein>
<reference evidence="5" key="1">
    <citation type="journal article" date="2012" name="Insect Biochem. Mol. Biol.">
        <title>Transcriptome and full-length cDNA resources for the mountain pine beetle, Dendroctonus ponderosae Hopkins, a major insect pest of pine forests.</title>
        <authorList>
            <person name="Keeling C.I."/>
            <person name="Henderson H."/>
            <person name="Li M."/>
            <person name="Yuen M."/>
            <person name="Clark E.L."/>
            <person name="Fraser J.D."/>
            <person name="Huber D.P."/>
            <person name="Liao N.Y."/>
            <person name="Roderick Docking T."/>
            <person name="Birol I."/>
            <person name="Chan S.K."/>
            <person name="Taylor G.A."/>
            <person name="Palmquist D."/>
            <person name="Jones S.J."/>
            <person name="Bohlmann J."/>
        </authorList>
    </citation>
    <scope>NUCLEOTIDE SEQUENCE</scope>
    <source>
        <tissue evidence="5">Midgut and adhering fatbody of emerged adults of both sexes after feeding on lodgepole pine for up to 64 h</tissue>
    </source>
</reference>
<feature type="site" description="Lowers pKa of active site Tyr" evidence="3">
    <location>
        <position position="80"/>
    </location>
</feature>
<evidence type="ECO:0000256" key="2">
    <source>
        <dbReference type="PIRSR" id="PIRSR000097-2"/>
    </source>
</evidence>
<name>J3JVD9_DENPD</name>
<dbReference type="InterPro" id="IPR036812">
    <property type="entry name" value="NAD(P)_OxRdtase_dom_sf"/>
</dbReference>
<dbReference type="EMBL" id="BT127206">
    <property type="protein sequence ID" value="AEE62168.1"/>
    <property type="molecule type" value="mRNA"/>
</dbReference>
<dbReference type="Pfam" id="PF00248">
    <property type="entry name" value="Aldo_ket_red"/>
    <property type="match status" value="1"/>
</dbReference>
<evidence type="ECO:0000313" key="8">
    <source>
        <dbReference type="EnsemblMetazoa" id="XP_019772091.1"/>
    </source>
</evidence>
<evidence type="ECO:0000313" key="10">
    <source>
        <dbReference type="Proteomes" id="UP000030742"/>
    </source>
</evidence>
<dbReference type="PROSITE" id="PS00798">
    <property type="entry name" value="ALDOKETO_REDUCTASE_1"/>
    <property type="match status" value="1"/>
</dbReference>
<reference evidence="9 10" key="2">
    <citation type="journal article" date="2013" name="Genome Biol.">
        <title>Draft genome of the mountain pine beetle, Dendroctonus ponderosae Hopkins, a major forest pest.</title>
        <authorList>
            <person name="Keeling C.I."/>
            <person name="Yuen M.M."/>
            <person name="Liao N.Y."/>
            <person name="Docking T.R."/>
            <person name="Chan S.K."/>
            <person name="Taylor G.A."/>
            <person name="Palmquist D.L."/>
            <person name="Jackman S.D."/>
            <person name="Nguyen A."/>
            <person name="Li M."/>
            <person name="Henderson H."/>
            <person name="Janes J.K."/>
            <person name="Zhao Y."/>
            <person name="Pandoh P."/>
            <person name="Moore R."/>
            <person name="Sperling F.A."/>
            <person name="Huber D.P."/>
            <person name="Birol I."/>
            <person name="Jones S.J."/>
            <person name="Bohlmann J."/>
        </authorList>
    </citation>
    <scope>NUCLEOTIDE SEQUENCE</scope>
</reference>
<dbReference type="KEGG" id="dpa:109545700"/>
<dbReference type="STRING" id="77166.J3JVD9"/>
<organism evidence="5">
    <name type="scientific">Dendroctonus ponderosae</name>
    <name type="common">Mountain pine beetle</name>
    <dbReference type="NCBI Taxonomy" id="77166"/>
    <lineage>
        <taxon>Eukaryota</taxon>
        <taxon>Metazoa</taxon>
        <taxon>Ecdysozoa</taxon>
        <taxon>Arthropoda</taxon>
        <taxon>Hexapoda</taxon>
        <taxon>Insecta</taxon>
        <taxon>Pterygota</taxon>
        <taxon>Neoptera</taxon>
        <taxon>Endopterygota</taxon>
        <taxon>Coleoptera</taxon>
        <taxon>Polyphaga</taxon>
        <taxon>Cucujiformia</taxon>
        <taxon>Curculionidae</taxon>
        <taxon>Scolytinae</taxon>
        <taxon>Dendroctonus</taxon>
    </lineage>
</organism>
<gene>
    <name evidence="8" type="primary">109545700</name>
    <name evidence="7" type="ORF">D910_04323</name>
    <name evidence="6" type="ORF">YQE_13017</name>
</gene>
<reference evidence="8" key="3">
    <citation type="submission" date="2024-08" db="UniProtKB">
        <authorList>
            <consortium name="EnsemblMetazoa"/>
        </authorList>
    </citation>
    <scope>IDENTIFICATION</scope>
</reference>
<dbReference type="PRINTS" id="PR00069">
    <property type="entry name" value="ALDKETRDTASE"/>
</dbReference>
<dbReference type="Gene3D" id="3.20.20.100">
    <property type="entry name" value="NADP-dependent oxidoreductase domain"/>
    <property type="match status" value="1"/>
</dbReference>
<evidence type="ECO:0000313" key="7">
    <source>
        <dbReference type="EMBL" id="ERL86920.1"/>
    </source>
</evidence>
<dbReference type="InterPro" id="IPR020471">
    <property type="entry name" value="AKR"/>
</dbReference>
<dbReference type="InterPro" id="IPR023210">
    <property type="entry name" value="NADP_OxRdtase_dom"/>
</dbReference>
<dbReference type="EnsemblMetazoa" id="XM_019916532.1">
    <property type="protein sequence ID" value="XP_019772091.1"/>
    <property type="gene ID" value="LOC109545700"/>
</dbReference>
<dbReference type="Proteomes" id="UP000019118">
    <property type="component" value="Unassembled WGS sequence"/>
</dbReference>
<dbReference type="PIRSF" id="PIRSF000097">
    <property type="entry name" value="AKR"/>
    <property type="match status" value="1"/>
</dbReference>
<dbReference type="PANTHER" id="PTHR11732">
    <property type="entry name" value="ALDO/KETO REDUCTASE"/>
    <property type="match status" value="1"/>
</dbReference>
<dbReference type="FunFam" id="3.20.20.100:FF:000029">
    <property type="entry name" value="Aldo-keto reductase"/>
    <property type="match status" value="1"/>
</dbReference>
<dbReference type="EMBL" id="KB741293">
    <property type="protein sequence ID" value="ENN70232.1"/>
    <property type="molecule type" value="Genomic_DNA"/>
</dbReference>